<feature type="active site" description="Tele-phosphohistidine intermediate" evidence="1">
    <location>
        <position position="11"/>
    </location>
</feature>
<dbReference type="Gene3D" id="3.40.50.1240">
    <property type="entry name" value="Phosphoglycerate mutase-like"/>
    <property type="match status" value="1"/>
</dbReference>
<dbReference type="PROSITE" id="PS00175">
    <property type="entry name" value="PG_MUTASE"/>
    <property type="match status" value="1"/>
</dbReference>
<dbReference type="GO" id="GO:0005737">
    <property type="term" value="C:cytoplasm"/>
    <property type="evidence" value="ECO:0007669"/>
    <property type="project" value="TreeGrafter"/>
</dbReference>
<dbReference type="OrthoDB" id="4697614at2"/>
<dbReference type="SMART" id="SM00855">
    <property type="entry name" value="PGAM"/>
    <property type="match status" value="1"/>
</dbReference>
<accession>A0A542ZKY0</accession>
<dbReference type="Pfam" id="PF00300">
    <property type="entry name" value="His_Phos_1"/>
    <property type="match status" value="1"/>
</dbReference>
<gene>
    <name evidence="3" type="ORF">FB474_2411</name>
</gene>
<dbReference type="RefSeq" id="WP_141788842.1">
    <property type="nucleotide sequence ID" value="NZ_BAAAKX010000007.1"/>
</dbReference>
<dbReference type="Proteomes" id="UP000319514">
    <property type="component" value="Unassembled WGS sequence"/>
</dbReference>
<name>A0A542ZKY0_9MICO</name>
<dbReference type="InterPro" id="IPR013078">
    <property type="entry name" value="His_Pase_superF_clade-1"/>
</dbReference>
<evidence type="ECO:0000313" key="4">
    <source>
        <dbReference type="Proteomes" id="UP000319514"/>
    </source>
</evidence>
<evidence type="ECO:0000313" key="3">
    <source>
        <dbReference type="EMBL" id="TQL61007.1"/>
    </source>
</evidence>
<feature type="active site" description="Proton donor/acceptor" evidence="1">
    <location>
        <position position="84"/>
    </location>
</feature>
<dbReference type="PANTHER" id="PTHR48100:SF62">
    <property type="entry name" value="GLUCOSYL-3-PHOSPHOGLYCERATE PHOSPHATASE"/>
    <property type="match status" value="1"/>
</dbReference>
<dbReference type="InterPro" id="IPR050275">
    <property type="entry name" value="PGM_Phosphatase"/>
</dbReference>
<sequence>MARRRLLVWRHGQTDHNASGIWQGQLDTHLSEVGREQARTAAAALAAYRPDVIVASDLQRAAETGRTLAELVGLPIRYDERLREIHAGEWQGMTAGDVAEQYPEEQAALAAGEDLPRGIHGETVSQVAARARAAVDDLLPTLGEGQCAVIATHGVSGRALVASMVGLDQHAAWMSIAGLRNCHWADLQEYDRGWRVVAWNAGAGTGSAR</sequence>
<dbReference type="AlphaFoldDB" id="A0A542ZKY0"/>
<evidence type="ECO:0000256" key="1">
    <source>
        <dbReference type="PIRSR" id="PIRSR613078-1"/>
    </source>
</evidence>
<comment type="caution">
    <text evidence="3">The sequence shown here is derived from an EMBL/GenBank/DDBJ whole genome shotgun (WGS) entry which is preliminary data.</text>
</comment>
<organism evidence="3 4">
    <name type="scientific">Oryzihumus leptocrescens</name>
    <dbReference type="NCBI Taxonomy" id="297536"/>
    <lineage>
        <taxon>Bacteria</taxon>
        <taxon>Bacillati</taxon>
        <taxon>Actinomycetota</taxon>
        <taxon>Actinomycetes</taxon>
        <taxon>Micrococcales</taxon>
        <taxon>Intrasporangiaceae</taxon>
        <taxon>Oryzihumus</taxon>
    </lineage>
</organism>
<reference evidence="3 4" key="1">
    <citation type="submission" date="2019-06" db="EMBL/GenBank/DDBJ databases">
        <title>Sequencing the genomes of 1000 actinobacteria strains.</title>
        <authorList>
            <person name="Klenk H.-P."/>
        </authorList>
    </citation>
    <scope>NUCLEOTIDE SEQUENCE [LARGE SCALE GENOMIC DNA]</scope>
    <source>
        <strain evidence="3 4">DSM 18082</strain>
    </source>
</reference>
<evidence type="ECO:0000256" key="2">
    <source>
        <dbReference type="PIRSR" id="PIRSR613078-2"/>
    </source>
</evidence>
<dbReference type="CDD" id="cd07067">
    <property type="entry name" value="HP_PGM_like"/>
    <property type="match status" value="1"/>
</dbReference>
<keyword evidence="4" id="KW-1185">Reference proteome</keyword>
<proteinExistence type="predicted"/>
<dbReference type="PANTHER" id="PTHR48100">
    <property type="entry name" value="BROAD-SPECIFICITY PHOSPHATASE YOR283W-RELATED"/>
    <property type="match status" value="1"/>
</dbReference>
<feature type="binding site" evidence="2">
    <location>
        <position position="60"/>
    </location>
    <ligand>
        <name>substrate</name>
    </ligand>
</feature>
<feature type="binding site" evidence="2">
    <location>
        <begin position="10"/>
        <end position="17"/>
    </location>
    <ligand>
        <name>substrate</name>
    </ligand>
</feature>
<dbReference type="InterPro" id="IPR029033">
    <property type="entry name" value="His_PPase_superfam"/>
</dbReference>
<dbReference type="InterPro" id="IPR001345">
    <property type="entry name" value="PG/BPGM_mutase_AS"/>
</dbReference>
<dbReference type="GO" id="GO:0016791">
    <property type="term" value="F:phosphatase activity"/>
    <property type="evidence" value="ECO:0007669"/>
    <property type="project" value="TreeGrafter"/>
</dbReference>
<dbReference type="EMBL" id="VFOQ01000001">
    <property type="protein sequence ID" value="TQL61007.1"/>
    <property type="molecule type" value="Genomic_DNA"/>
</dbReference>
<protein>
    <submittedName>
        <fullName evidence="3">Glucosyl-3-phosphoglycerate phosphatase (Pgm family)</fullName>
    </submittedName>
</protein>
<dbReference type="SUPFAM" id="SSF53254">
    <property type="entry name" value="Phosphoglycerate mutase-like"/>
    <property type="match status" value="1"/>
</dbReference>